<protein>
    <submittedName>
        <fullName evidence="1">Uncharacterized protein</fullName>
    </submittedName>
</protein>
<comment type="caution">
    <text evidence="1">The sequence shown here is derived from an EMBL/GenBank/DDBJ whole genome shotgun (WGS) entry which is preliminary data.</text>
</comment>
<evidence type="ECO:0000313" key="2">
    <source>
        <dbReference type="Proteomes" id="UP000176300"/>
    </source>
</evidence>
<evidence type="ECO:0000313" key="1">
    <source>
        <dbReference type="EMBL" id="OGH82374.1"/>
    </source>
</evidence>
<organism evidence="1 2">
    <name type="scientific">Candidatus Magasanikbacteria bacterium RIFOXYB1_FULL_40_15</name>
    <dbReference type="NCBI Taxonomy" id="1798697"/>
    <lineage>
        <taxon>Bacteria</taxon>
        <taxon>Candidatus Magasanikiibacteriota</taxon>
    </lineage>
</organism>
<dbReference type="EMBL" id="MFQS01000042">
    <property type="protein sequence ID" value="OGH82374.1"/>
    <property type="molecule type" value="Genomic_DNA"/>
</dbReference>
<dbReference type="Proteomes" id="UP000176300">
    <property type="component" value="Unassembled WGS sequence"/>
</dbReference>
<sequence>MKFSTIIVFCFCFFSEIGQVRADWPKQAVYLVETEWKYEPVSVPEVEDCNEKENKLTQSVIGRLKSVQIIARQAKITTDSGQSLDFGKDPGCGFQIPPIDEFILIFESEATVIFQDTLSENSEDDNIINLLGLRKNKDGGLVLFFIHTYFAYTYNEVGQYRYKMCFSTWTTPVREQKTKEKVK</sequence>
<dbReference type="STRING" id="1798697.A2373_02995"/>
<name>A0A1F6NEW8_9BACT</name>
<proteinExistence type="predicted"/>
<dbReference type="AlphaFoldDB" id="A0A1F6NEW8"/>
<reference evidence="1 2" key="1">
    <citation type="journal article" date="2016" name="Nat. Commun.">
        <title>Thousands of microbial genomes shed light on interconnected biogeochemical processes in an aquifer system.</title>
        <authorList>
            <person name="Anantharaman K."/>
            <person name="Brown C.T."/>
            <person name="Hug L.A."/>
            <person name="Sharon I."/>
            <person name="Castelle C.J."/>
            <person name="Probst A.J."/>
            <person name="Thomas B.C."/>
            <person name="Singh A."/>
            <person name="Wilkins M.J."/>
            <person name="Karaoz U."/>
            <person name="Brodie E.L."/>
            <person name="Williams K.H."/>
            <person name="Hubbard S.S."/>
            <person name="Banfield J.F."/>
        </authorList>
    </citation>
    <scope>NUCLEOTIDE SEQUENCE [LARGE SCALE GENOMIC DNA]</scope>
</reference>
<accession>A0A1F6NEW8</accession>
<gene>
    <name evidence="1" type="ORF">A2373_02995</name>
</gene>